<gene>
    <name evidence="7" type="ORF">F7725_028988</name>
</gene>
<comment type="similarity">
    <text evidence="4">Belongs to the protein kinase superfamily.</text>
</comment>
<dbReference type="OrthoDB" id="40902at2759"/>
<dbReference type="PROSITE" id="PS50011">
    <property type="entry name" value="PROTEIN_KINASE_DOM"/>
    <property type="match status" value="1"/>
</dbReference>
<dbReference type="GO" id="GO:0004674">
    <property type="term" value="F:protein serine/threonine kinase activity"/>
    <property type="evidence" value="ECO:0007669"/>
    <property type="project" value="UniProtKB-KW"/>
</dbReference>
<feature type="compositionally biased region" description="Polar residues" evidence="5">
    <location>
        <begin position="467"/>
        <end position="476"/>
    </location>
</feature>
<accession>A0A7J5XHJ1</accession>
<evidence type="ECO:0000256" key="2">
    <source>
        <dbReference type="ARBA" id="ARBA00022840"/>
    </source>
</evidence>
<evidence type="ECO:0000256" key="5">
    <source>
        <dbReference type="SAM" id="MobiDB-lite"/>
    </source>
</evidence>
<dbReference type="InterPro" id="IPR011009">
    <property type="entry name" value="Kinase-like_dom_sf"/>
</dbReference>
<dbReference type="FunFam" id="1.10.510.10:FF:000571">
    <property type="entry name" value="Maternal embryonic leucine zipper kinase"/>
    <property type="match status" value="1"/>
</dbReference>
<dbReference type="SUPFAM" id="SSF56112">
    <property type="entry name" value="Protein kinase-like (PK-like)"/>
    <property type="match status" value="1"/>
</dbReference>
<dbReference type="InterPro" id="IPR017441">
    <property type="entry name" value="Protein_kinase_ATP_BS"/>
</dbReference>
<dbReference type="Pfam" id="PF00069">
    <property type="entry name" value="Pkinase"/>
    <property type="match status" value="1"/>
</dbReference>
<keyword evidence="1 3" id="KW-0547">Nucleotide-binding</keyword>
<dbReference type="PROSITE" id="PS00108">
    <property type="entry name" value="PROTEIN_KINASE_ST"/>
    <property type="match status" value="1"/>
</dbReference>
<evidence type="ECO:0000256" key="1">
    <source>
        <dbReference type="ARBA" id="ARBA00022741"/>
    </source>
</evidence>
<comment type="caution">
    <text evidence="7">The sequence shown here is derived from an EMBL/GenBank/DDBJ whole genome shotgun (WGS) entry which is preliminary data.</text>
</comment>
<reference evidence="7 8" key="1">
    <citation type="submission" date="2020-03" db="EMBL/GenBank/DDBJ databases">
        <title>Dissostichus mawsoni Genome sequencing and assembly.</title>
        <authorList>
            <person name="Park H."/>
        </authorList>
    </citation>
    <scope>NUCLEOTIDE SEQUENCE [LARGE SCALE GENOMIC DNA]</scope>
    <source>
        <strain evidence="7">DM0001</strain>
        <tissue evidence="7">Muscle</tissue>
    </source>
</reference>
<feature type="region of interest" description="Disordered" evidence="5">
    <location>
        <begin position="425"/>
        <end position="491"/>
    </location>
</feature>
<dbReference type="GO" id="GO:0005524">
    <property type="term" value="F:ATP binding"/>
    <property type="evidence" value="ECO:0007669"/>
    <property type="project" value="UniProtKB-UniRule"/>
</dbReference>
<dbReference type="Proteomes" id="UP000518266">
    <property type="component" value="Unassembled WGS sequence"/>
</dbReference>
<name>A0A7J5XHJ1_DISMA</name>
<evidence type="ECO:0000256" key="4">
    <source>
        <dbReference type="RuleBase" id="RU000304"/>
    </source>
</evidence>
<dbReference type="InterPro" id="IPR008271">
    <property type="entry name" value="Ser/Thr_kinase_AS"/>
</dbReference>
<keyword evidence="2 3" id="KW-0067">ATP-binding</keyword>
<evidence type="ECO:0000259" key="6">
    <source>
        <dbReference type="PROSITE" id="PS50011"/>
    </source>
</evidence>
<evidence type="ECO:0000313" key="7">
    <source>
        <dbReference type="EMBL" id="KAF3836430.1"/>
    </source>
</evidence>
<feature type="domain" description="Protein kinase" evidence="6">
    <location>
        <begin position="146"/>
        <end position="414"/>
    </location>
</feature>
<evidence type="ECO:0000256" key="3">
    <source>
        <dbReference type="PROSITE-ProRule" id="PRU10141"/>
    </source>
</evidence>
<feature type="compositionally biased region" description="Low complexity" evidence="5">
    <location>
        <begin position="435"/>
        <end position="452"/>
    </location>
</feature>
<dbReference type="EMBL" id="JAAKFY010000024">
    <property type="protein sequence ID" value="KAF3836430.1"/>
    <property type="molecule type" value="Genomic_DNA"/>
</dbReference>
<dbReference type="SMART" id="SM00220">
    <property type="entry name" value="S_TKc"/>
    <property type="match status" value="1"/>
</dbReference>
<feature type="compositionally biased region" description="Polar residues" evidence="5">
    <location>
        <begin position="425"/>
        <end position="434"/>
    </location>
</feature>
<protein>
    <recommendedName>
        <fullName evidence="6">Protein kinase domain-containing protein</fullName>
    </recommendedName>
</protein>
<dbReference type="PROSITE" id="PS00107">
    <property type="entry name" value="PROTEIN_KINASE_ATP"/>
    <property type="match status" value="1"/>
</dbReference>
<keyword evidence="4" id="KW-0723">Serine/threonine-protein kinase</keyword>
<keyword evidence="8" id="KW-1185">Reference proteome</keyword>
<evidence type="ECO:0000313" key="8">
    <source>
        <dbReference type="Proteomes" id="UP000518266"/>
    </source>
</evidence>
<feature type="binding site" evidence="3">
    <location>
        <position position="175"/>
    </location>
    <ligand>
        <name>ATP</name>
        <dbReference type="ChEBI" id="CHEBI:30616"/>
    </ligand>
</feature>
<dbReference type="Gene3D" id="1.10.510.10">
    <property type="entry name" value="Transferase(Phosphotransferase) domain 1"/>
    <property type="match status" value="1"/>
</dbReference>
<organism evidence="7 8">
    <name type="scientific">Dissostichus mawsoni</name>
    <name type="common">Antarctic cod</name>
    <dbReference type="NCBI Taxonomy" id="36200"/>
    <lineage>
        <taxon>Eukaryota</taxon>
        <taxon>Metazoa</taxon>
        <taxon>Chordata</taxon>
        <taxon>Craniata</taxon>
        <taxon>Vertebrata</taxon>
        <taxon>Euteleostomi</taxon>
        <taxon>Actinopterygii</taxon>
        <taxon>Neopterygii</taxon>
        <taxon>Teleostei</taxon>
        <taxon>Neoteleostei</taxon>
        <taxon>Acanthomorphata</taxon>
        <taxon>Eupercaria</taxon>
        <taxon>Perciformes</taxon>
        <taxon>Notothenioidei</taxon>
        <taxon>Nototheniidae</taxon>
        <taxon>Dissostichus</taxon>
    </lineage>
</organism>
<keyword evidence="4" id="KW-0808">Transferase</keyword>
<dbReference type="InterPro" id="IPR000719">
    <property type="entry name" value="Prot_kinase_dom"/>
</dbReference>
<keyword evidence="4" id="KW-0418">Kinase</keyword>
<sequence length="491" mass="54665">MVRSNTCRPPCCCGRSLLFAHLKQHLLERIPAAVWTLLISELHSAYRRCFLSPAWLDHRVMGCGNTKVLPEASKKGYVSVVQSLVAFSKAHVMMSRTSMQRREELHGFPPVLKISNLHQTDSSRYSERDDSRTESQSIRTSLIHVYDIKALIGRGSFSRVVRVEHRATRQPFAIKMMEVEGPEGREVCASELAVLQRVSHSHVIQLIEVFQFPQRVYMVLELATGGELLDRVVSRGHFTERDATQALRMVLAGVAYLHNLGITHRDLKPENLLYYHPGADSRLLVTDFGLATFGGTWSEVSSGDHSGAETWSLRTTCGTPEYMAPEVLLSRPYSCAVDMWALGVIAYIVLSGSMPFEDDSRTRLYRSIVRGKYSFHGDPWPSVSNLAKDFIHRLLPLDPASRLSADQALRHPWVSTMAASSSMKNLHRSISQNLRQRASRSSSRCPSSNESSADSTNVGLGKLISLEGNQEQQQGRASGPHPARGASTPSN</sequence>
<proteinExistence type="inferred from homology"/>
<dbReference type="AlphaFoldDB" id="A0A7J5XHJ1"/>
<dbReference type="PANTHER" id="PTHR24347">
    <property type="entry name" value="SERINE/THREONINE-PROTEIN KINASE"/>
    <property type="match status" value="1"/>
</dbReference>